<gene>
    <name evidence="4" type="ORF">SAMN05445060_3531</name>
</gene>
<feature type="DNA-binding region" description="H-T-H motif" evidence="2">
    <location>
        <begin position="43"/>
        <end position="62"/>
    </location>
</feature>
<keyword evidence="1 2" id="KW-0238">DNA-binding</keyword>
<dbReference type="Proteomes" id="UP000186218">
    <property type="component" value="Unassembled WGS sequence"/>
</dbReference>
<dbReference type="GO" id="GO:0003677">
    <property type="term" value="F:DNA binding"/>
    <property type="evidence" value="ECO:0007669"/>
    <property type="project" value="UniProtKB-UniRule"/>
</dbReference>
<evidence type="ECO:0000313" key="5">
    <source>
        <dbReference type="Proteomes" id="UP000186218"/>
    </source>
</evidence>
<sequence>MAPPVPGRRSADSTEDARVARTRADVGRAALQVLTEESWDAITHAHVADVAGYSKTTLYTHWPSRLDLVTIALDAVGEMPHLEPTGELRTDLIAELTAFRRAVSDYKLDRILIVLAQWGVTVDEIRRIRERLVTEGERPLRSMLATVAQGPSFDAAVSMLSGVVVCATLMWDELPSDEVIAAAVDIVLDGV</sequence>
<dbReference type="Gene3D" id="1.10.10.60">
    <property type="entry name" value="Homeodomain-like"/>
    <property type="match status" value="1"/>
</dbReference>
<dbReference type="InterPro" id="IPR001647">
    <property type="entry name" value="HTH_TetR"/>
</dbReference>
<organism evidence="4 5">
    <name type="scientific">Williamsia sterculiae</name>
    <dbReference type="NCBI Taxonomy" id="1344003"/>
    <lineage>
        <taxon>Bacteria</taxon>
        <taxon>Bacillati</taxon>
        <taxon>Actinomycetota</taxon>
        <taxon>Actinomycetes</taxon>
        <taxon>Mycobacteriales</taxon>
        <taxon>Nocardiaceae</taxon>
        <taxon>Williamsia</taxon>
    </lineage>
</organism>
<evidence type="ECO:0000313" key="4">
    <source>
        <dbReference type="EMBL" id="SIS20042.1"/>
    </source>
</evidence>
<dbReference type="AlphaFoldDB" id="A0A1N7H5F3"/>
<evidence type="ECO:0000259" key="3">
    <source>
        <dbReference type="PROSITE" id="PS50977"/>
    </source>
</evidence>
<protein>
    <submittedName>
        <fullName evidence="4">Transcriptional regulator, TetR family</fullName>
    </submittedName>
</protein>
<dbReference type="Pfam" id="PF00440">
    <property type="entry name" value="TetR_N"/>
    <property type="match status" value="1"/>
</dbReference>
<dbReference type="Gene3D" id="1.10.357.10">
    <property type="entry name" value="Tetracycline Repressor, domain 2"/>
    <property type="match status" value="1"/>
</dbReference>
<dbReference type="STRING" id="1344003.SAMN05445060_3531"/>
<proteinExistence type="predicted"/>
<feature type="domain" description="HTH tetR-type" evidence="3">
    <location>
        <begin position="20"/>
        <end position="80"/>
    </location>
</feature>
<reference evidence="4 5" key="1">
    <citation type="submission" date="2017-01" db="EMBL/GenBank/DDBJ databases">
        <authorList>
            <person name="Mah S.A."/>
            <person name="Swanson W.J."/>
            <person name="Moy G.W."/>
            <person name="Vacquier V.D."/>
        </authorList>
    </citation>
    <scope>NUCLEOTIDE SEQUENCE [LARGE SCALE GENOMIC DNA]</scope>
    <source>
        <strain evidence="4 5">CPCC 203464</strain>
    </source>
</reference>
<dbReference type="EMBL" id="FTNT01000012">
    <property type="protein sequence ID" value="SIS20042.1"/>
    <property type="molecule type" value="Genomic_DNA"/>
</dbReference>
<evidence type="ECO:0000256" key="1">
    <source>
        <dbReference type="ARBA" id="ARBA00023125"/>
    </source>
</evidence>
<name>A0A1N7H5F3_9NOCA</name>
<dbReference type="SUPFAM" id="SSF46689">
    <property type="entry name" value="Homeodomain-like"/>
    <property type="match status" value="1"/>
</dbReference>
<dbReference type="SUPFAM" id="SSF48498">
    <property type="entry name" value="Tetracyclin repressor-like, C-terminal domain"/>
    <property type="match status" value="1"/>
</dbReference>
<dbReference type="InterPro" id="IPR009057">
    <property type="entry name" value="Homeodomain-like_sf"/>
</dbReference>
<evidence type="ECO:0000256" key="2">
    <source>
        <dbReference type="PROSITE-ProRule" id="PRU00335"/>
    </source>
</evidence>
<dbReference type="InterPro" id="IPR036271">
    <property type="entry name" value="Tet_transcr_reg_TetR-rel_C_sf"/>
</dbReference>
<accession>A0A1N7H5F3</accession>
<keyword evidence="5" id="KW-1185">Reference proteome</keyword>
<dbReference type="PROSITE" id="PS50977">
    <property type="entry name" value="HTH_TETR_2"/>
    <property type="match status" value="1"/>
</dbReference>